<feature type="domain" description="CobN/magnesium chelatase" evidence="2">
    <location>
        <begin position="737"/>
        <end position="1132"/>
    </location>
</feature>
<protein>
    <submittedName>
        <fullName evidence="3">Cobaltochelatase subunit CobN</fullName>
    </submittedName>
</protein>
<dbReference type="RefSeq" id="WP_281928544.1">
    <property type="nucleotide sequence ID" value="NZ_AP027142.1"/>
</dbReference>
<evidence type="ECO:0000259" key="2">
    <source>
        <dbReference type="Pfam" id="PF02514"/>
    </source>
</evidence>
<evidence type="ECO:0000313" key="4">
    <source>
        <dbReference type="Proteomes" id="UP001317629"/>
    </source>
</evidence>
<dbReference type="InterPro" id="IPR003672">
    <property type="entry name" value="CobN/Mg_chltase"/>
</dbReference>
<proteinExistence type="predicted"/>
<dbReference type="NCBIfam" id="NF008973">
    <property type="entry name" value="PRK12321.1"/>
    <property type="match status" value="1"/>
</dbReference>
<dbReference type="Pfam" id="PF02514">
    <property type="entry name" value="CobN-Mg_chel"/>
    <property type="match status" value="2"/>
</dbReference>
<evidence type="ECO:0000256" key="1">
    <source>
        <dbReference type="SAM" id="MobiDB-lite"/>
    </source>
</evidence>
<evidence type="ECO:0000313" key="3">
    <source>
        <dbReference type="EMBL" id="BDV35178.1"/>
    </source>
</evidence>
<keyword evidence="4" id="KW-1185">Reference proteome</keyword>
<dbReference type="EMBL" id="AP027142">
    <property type="protein sequence ID" value="BDV35178.1"/>
    <property type="molecule type" value="Genomic_DNA"/>
</dbReference>
<organism evidence="3 4">
    <name type="scientific">Methylocystis iwaonis</name>
    <dbReference type="NCBI Taxonomy" id="2885079"/>
    <lineage>
        <taxon>Bacteria</taxon>
        <taxon>Pseudomonadati</taxon>
        <taxon>Pseudomonadota</taxon>
        <taxon>Alphaproteobacteria</taxon>
        <taxon>Hyphomicrobiales</taxon>
        <taxon>Methylocystaceae</taxon>
        <taxon>Methylocystis</taxon>
    </lineage>
</organism>
<name>A0ABM8EB34_9HYPH</name>
<gene>
    <name evidence="3" type="ORF">SS37A_27070</name>
</gene>
<dbReference type="PANTHER" id="PTHR44119">
    <property type="entry name" value="MAGNESIUM-CHELATASE SUBUNIT CHLH, CHLOROPLASTIC"/>
    <property type="match status" value="1"/>
</dbReference>
<dbReference type="Proteomes" id="UP001317629">
    <property type="component" value="Chromosome"/>
</dbReference>
<sequence>MHLLPRDLHSLDDAGAATDLGQTPADIVFLSFSDSELRLLARLHVRDERLASLRCAPLAQLKHPYSVDLYLDTVARHAKLIVVRLLGGKDYWAYGVEQLEALARTHNIALAIVPGDTVEDIRLAQASILDAQALNRIWRFFQDGGPDNFRSFLAYASTLAGRPTDWRESVPVANAGRFTQACRAAEGEAPRATIVFYRSLYLADDVAPIIALADALNDRGFRVDALYVASLKEPESEAFITQALDAFAPDVILNATAFSARRDSGGVLDRADAPVLQVALATCTRDAWEASARGANAADLAMNVVLPEVDGRIFTRAISFKETAPRGAAELDEPRHAPEQSRIAFVAELAANWARLRRKSNAEKSLALILSDYPARRGRSGYAIGLDAEASVVEITAALGHAGYAINDPPSLRAEGEAIQSNATNAAEIPSPACGRGWPLRKQGSGEGPHPSPLRGDTFSREREKEGSRSIIRALEECAQTVAVKLTDYTRLLESLPANFVASLNDAWGAPQDDPAIVGDAFRFSCLINGNLVIALQPDRGARAERYETYHDMQRPPRHAYVAFYLWLRHIRKIDALIHLGAHGTLEWLPGKSVMLSQDCAPEAVLGPTPLIYPFIVNDPGEAAQAKRRTSAVTIGHLTPPLVEAELFDAAATIETLLDEYAAAASLDPRRARLIAGAILDDTERSGLAQECGVTRETDIAETLTRLDAWMCDLKEMRIGDGLHVFGRADEDTTRNACGLSERKALLAALSGRFVEPGPAGAPSRGRADVIPTGRNLFCIDPRHAPTQTAYDIGRRAAHEVMTRHAQTHGEFPRRIMLDLWGSATIRTGGEDFAQALALLGVRPTWDHQSARVIGFEILPQAKLDFPRVDVTLHVSGLFRDMFPGLIALFNDAVRAVAALDEDADFNPLKEAQDLTRIFGAAHGNYGLGVSETILRGEWSSPDDLARAYLQAGSHALDRAGESAPAYDAFSAQVAGADAHVHVQDMAEVDVLTGPAFADFEGGFAAANKMLGGDAALVHLDATRPERLTARSLQDEIARVLRMRLANPRWLEGQMRHGHRGGAEIAEGIDNLYAFAATSGLVSDAQFDLAFSATLGDDKVRDFLARENPRALEAIAHVFNEALTRELWRTGRNSVRSILISVGGTHAADA</sequence>
<accession>A0ABM8EB34</accession>
<feature type="domain" description="CobN/magnesium chelatase" evidence="2">
    <location>
        <begin position="138"/>
        <end position="735"/>
    </location>
</feature>
<reference evidence="3 4" key="1">
    <citation type="journal article" date="2023" name="Int. J. Syst. Evol. Microbiol.">
        <title>Methylocystis iwaonis sp. nov., a type II methane-oxidizing bacterium from surface soil of a rice paddy field in Japan, and emended description of the genus Methylocystis (ex Whittenbury et al. 1970) Bowman et al. 1993.</title>
        <authorList>
            <person name="Kaise H."/>
            <person name="Sawadogo J.B."/>
            <person name="Alam M.S."/>
            <person name="Ueno C."/>
            <person name="Dianou D."/>
            <person name="Shinjo R."/>
            <person name="Asakawa S."/>
        </authorList>
    </citation>
    <scope>NUCLEOTIDE SEQUENCE [LARGE SCALE GENOMIC DNA]</scope>
    <source>
        <strain evidence="3 4">SS37A-Re</strain>
    </source>
</reference>
<feature type="region of interest" description="Disordered" evidence="1">
    <location>
        <begin position="425"/>
        <end position="466"/>
    </location>
</feature>
<dbReference type="CDD" id="cd10150">
    <property type="entry name" value="CobN_like"/>
    <property type="match status" value="1"/>
</dbReference>
<dbReference type="PANTHER" id="PTHR44119:SF4">
    <property type="entry name" value="AEROBIC COBALTOCHELATASE SUBUNIT COBN"/>
    <property type="match status" value="1"/>
</dbReference>